<proteinExistence type="predicted"/>
<sequence length="212" mass="23545">MNRSDTLAGFDPDLFGLWTDEPLYDADDDVTQDAELEETVRNVLLEIKSAETELKPADEVRQLLNEMTAEMRQQFATFRTMREAASGLLSGEADDAVSADGNEVAQKLARADVKAATDAMSLIVRTLEKVDALQRQLSRDRQVEADRLADAGGYEEAKARFVRMIEDRANETAFGYFEAWKRDGPPGWVSQRLQAGAAEPAENATCDRKDHG</sequence>
<dbReference type="EMBL" id="JACHBU010000004">
    <property type="protein sequence ID" value="MBB6509063.1"/>
    <property type="molecule type" value="Genomic_DNA"/>
</dbReference>
<comment type="caution">
    <text evidence="2">The sequence shown here is derived from an EMBL/GenBank/DDBJ whole genome shotgun (WGS) entry which is preliminary data.</text>
</comment>
<dbReference type="Proteomes" id="UP000585437">
    <property type="component" value="Unassembled WGS sequence"/>
</dbReference>
<dbReference type="AlphaFoldDB" id="A0A7X0JK80"/>
<name>A0A7X0JK80_9HYPH</name>
<feature type="region of interest" description="Disordered" evidence="1">
    <location>
        <begin position="188"/>
        <end position="212"/>
    </location>
</feature>
<evidence type="ECO:0000313" key="3">
    <source>
        <dbReference type="Proteomes" id="UP000585437"/>
    </source>
</evidence>
<organism evidence="2 3">
    <name type="scientific">Rhizobium soli</name>
    <dbReference type="NCBI Taxonomy" id="424798"/>
    <lineage>
        <taxon>Bacteria</taxon>
        <taxon>Pseudomonadati</taxon>
        <taxon>Pseudomonadota</taxon>
        <taxon>Alphaproteobacteria</taxon>
        <taxon>Hyphomicrobiales</taxon>
        <taxon>Rhizobiaceae</taxon>
        <taxon>Rhizobium/Agrobacterium group</taxon>
        <taxon>Rhizobium</taxon>
    </lineage>
</organism>
<keyword evidence="3" id="KW-1185">Reference proteome</keyword>
<reference evidence="2 3" key="1">
    <citation type="submission" date="2020-08" db="EMBL/GenBank/DDBJ databases">
        <title>The Agave Microbiome: Exploring the role of microbial communities in plant adaptations to desert environments.</title>
        <authorList>
            <person name="Partida-Martinez L.P."/>
        </authorList>
    </citation>
    <scope>NUCLEOTIDE SEQUENCE [LARGE SCALE GENOMIC DNA]</scope>
    <source>
        <strain evidence="2 3">AS3.12</strain>
    </source>
</reference>
<evidence type="ECO:0000313" key="2">
    <source>
        <dbReference type="EMBL" id="MBB6509063.1"/>
    </source>
</evidence>
<protein>
    <submittedName>
        <fullName evidence="2">Uncharacterized protein</fullName>
    </submittedName>
</protein>
<accession>A0A7X0JK80</accession>
<evidence type="ECO:0000256" key="1">
    <source>
        <dbReference type="SAM" id="MobiDB-lite"/>
    </source>
</evidence>
<dbReference type="RefSeq" id="WP_184654787.1">
    <property type="nucleotide sequence ID" value="NZ_JACHBU010000004.1"/>
</dbReference>
<gene>
    <name evidence="2" type="ORF">F4695_002420</name>
</gene>